<evidence type="ECO:0000313" key="1">
    <source>
        <dbReference type="Ensembl" id="ENSMPUP00000020035.1"/>
    </source>
</evidence>
<reference evidence="1" key="1">
    <citation type="submission" date="2024-06" db="UniProtKB">
        <authorList>
            <consortium name="Ensembl"/>
        </authorList>
    </citation>
    <scope>IDENTIFICATION</scope>
</reference>
<protein>
    <submittedName>
        <fullName evidence="1">Uncharacterized protein</fullName>
    </submittedName>
</protein>
<dbReference type="InParanoid" id="M3Z8X1"/>
<dbReference type="Ensembl" id="ENSMPUT00000020322.1">
    <property type="protein sequence ID" value="ENSMPUP00000020035.1"/>
    <property type="gene ID" value="ENSMPUG00000020170.1"/>
</dbReference>
<accession>M3Z8X1</accession>
<dbReference type="AlphaFoldDB" id="M3Z8X1"/>
<sequence>MSGESAGRGCPLALLGTPTQLGVGSSQHGRVCEIVPTRHHHSRQETVTGLKIPVRLNLWSWHLKIYLFRNSGPPSHMLHFLTMIWFLHLVPSKEDVVGLCPTFRNHRDNRLYCDSDLWRVPYPEPAERGPGRVHAGTSWGGAIPLCAAEGSYVSCAVTHSGLRGCVSLAKADTIVHLVSAASPWPLAALGRCIGCGVRLAPRLSGTEGWGRGSRPCWRFSAGSWWEKNAFLASVPVQGYCSWPEARCFPTVSWARGRTAPRPGNPCTPCAGGETEQWGSSHFKSHHCSPSIGRTQSHDCTLPQGMLGNVVQAGRPSSPYRVVRKGFLFTV</sequence>
<name>M3Z8X1_MUSPF</name>
<dbReference type="EMBL" id="AEYP01114052">
    <property type="status" value="NOT_ANNOTATED_CDS"/>
    <property type="molecule type" value="Genomic_DNA"/>
</dbReference>
<proteinExistence type="predicted"/>
<organism evidence="1">
    <name type="scientific">Mustela putorius furo</name>
    <name type="common">European domestic ferret</name>
    <name type="synonym">Mustela furo</name>
    <dbReference type="NCBI Taxonomy" id="9669"/>
    <lineage>
        <taxon>Eukaryota</taxon>
        <taxon>Metazoa</taxon>
        <taxon>Chordata</taxon>
        <taxon>Craniata</taxon>
        <taxon>Vertebrata</taxon>
        <taxon>Euteleostomi</taxon>
        <taxon>Mammalia</taxon>
        <taxon>Eutheria</taxon>
        <taxon>Laurasiatheria</taxon>
        <taxon>Carnivora</taxon>
        <taxon>Caniformia</taxon>
        <taxon>Musteloidea</taxon>
        <taxon>Mustelidae</taxon>
        <taxon>Mustelinae</taxon>
        <taxon>Mustela</taxon>
    </lineage>
</organism>
<dbReference type="HOGENOM" id="CLU_843456_0_0_1"/>